<evidence type="ECO:0000256" key="3">
    <source>
        <dbReference type="ARBA" id="ARBA00007931"/>
    </source>
</evidence>
<name>A0A6P1NCU6_9PROT</name>
<keyword evidence="11" id="KW-0479">Metal-binding</keyword>
<dbReference type="SMART" id="SM00228">
    <property type="entry name" value="PDZ"/>
    <property type="match status" value="1"/>
</dbReference>
<dbReference type="Pfam" id="PF17820">
    <property type="entry name" value="PDZ_6"/>
    <property type="match status" value="1"/>
</dbReference>
<organism evidence="13 14">
    <name type="scientific">Aristophania vespae</name>
    <dbReference type="NCBI Taxonomy" id="2697033"/>
    <lineage>
        <taxon>Bacteria</taxon>
        <taxon>Pseudomonadati</taxon>
        <taxon>Pseudomonadota</taxon>
        <taxon>Alphaproteobacteria</taxon>
        <taxon>Acetobacterales</taxon>
        <taxon>Acetobacteraceae</taxon>
        <taxon>Aristophania</taxon>
    </lineage>
</organism>
<proteinExistence type="inferred from homology"/>
<dbReference type="PANTHER" id="PTHR42837:SF2">
    <property type="entry name" value="MEMBRANE METALLOPROTEASE ARASP2, CHLOROPLASTIC-RELATED"/>
    <property type="match status" value="1"/>
</dbReference>
<keyword evidence="4 13" id="KW-0645">Protease</keyword>
<evidence type="ECO:0000256" key="8">
    <source>
        <dbReference type="ARBA" id="ARBA00022989"/>
    </source>
</evidence>
<dbReference type="InterPro" id="IPR004387">
    <property type="entry name" value="Pept_M50_Zn"/>
</dbReference>
<evidence type="ECO:0000313" key="14">
    <source>
        <dbReference type="Proteomes" id="UP000463975"/>
    </source>
</evidence>
<evidence type="ECO:0000259" key="12">
    <source>
        <dbReference type="SMART" id="SM00228"/>
    </source>
</evidence>
<dbReference type="KEGG" id="bomb:GT348_02775"/>
<evidence type="ECO:0000256" key="11">
    <source>
        <dbReference type="RuleBase" id="RU362031"/>
    </source>
</evidence>
<dbReference type="EMBL" id="CP047652">
    <property type="protein sequence ID" value="QHI95338.1"/>
    <property type="molecule type" value="Genomic_DNA"/>
</dbReference>
<feature type="transmembrane region" description="Helical" evidence="11">
    <location>
        <begin position="326"/>
        <end position="344"/>
    </location>
</feature>
<evidence type="ECO:0000256" key="4">
    <source>
        <dbReference type="ARBA" id="ARBA00022670"/>
    </source>
</evidence>
<evidence type="ECO:0000313" key="13">
    <source>
        <dbReference type="EMBL" id="QHI95338.1"/>
    </source>
</evidence>
<dbReference type="GO" id="GO:0004222">
    <property type="term" value="F:metalloendopeptidase activity"/>
    <property type="evidence" value="ECO:0007669"/>
    <property type="project" value="InterPro"/>
</dbReference>
<keyword evidence="7 11" id="KW-0862">Zinc</keyword>
<dbReference type="CDD" id="cd06163">
    <property type="entry name" value="S2P-M50_PDZ_RseP-like"/>
    <property type="match status" value="1"/>
</dbReference>
<evidence type="ECO:0000256" key="6">
    <source>
        <dbReference type="ARBA" id="ARBA00022801"/>
    </source>
</evidence>
<evidence type="ECO:0000256" key="9">
    <source>
        <dbReference type="ARBA" id="ARBA00023049"/>
    </source>
</evidence>
<reference evidence="13 14" key="1">
    <citation type="submission" date="2020-01" db="EMBL/GenBank/DDBJ databases">
        <title>Genome sequencing of strain KACC 21507.</title>
        <authorList>
            <person name="Heo J."/>
            <person name="Kim S.-J."/>
            <person name="Kim J.-S."/>
            <person name="Hong S.-B."/>
            <person name="Kwon S.-W."/>
        </authorList>
    </citation>
    <scope>NUCLEOTIDE SEQUENCE [LARGE SCALE GENOMIC DNA]</scope>
    <source>
        <strain evidence="13 14">KACC 21507</strain>
    </source>
</reference>
<protein>
    <recommendedName>
        <fullName evidence="11">Zinc metalloprotease</fullName>
        <ecNumber evidence="11">3.4.24.-</ecNumber>
    </recommendedName>
</protein>
<dbReference type="GO" id="GO:0016020">
    <property type="term" value="C:membrane"/>
    <property type="evidence" value="ECO:0007669"/>
    <property type="project" value="UniProtKB-SubCell"/>
</dbReference>
<dbReference type="CDD" id="cd23081">
    <property type="entry name" value="cpPDZ_EcRseP-like"/>
    <property type="match status" value="1"/>
</dbReference>
<keyword evidence="14" id="KW-1185">Reference proteome</keyword>
<dbReference type="Gene3D" id="2.30.42.10">
    <property type="match status" value="1"/>
</dbReference>
<dbReference type="InterPro" id="IPR036034">
    <property type="entry name" value="PDZ_sf"/>
</dbReference>
<dbReference type="Pfam" id="PF02163">
    <property type="entry name" value="Peptidase_M50"/>
    <property type="match status" value="1"/>
</dbReference>
<comment type="similarity">
    <text evidence="3 11">Belongs to the peptidase M50B family.</text>
</comment>
<evidence type="ECO:0000256" key="7">
    <source>
        <dbReference type="ARBA" id="ARBA00022833"/>
    </source>
</evidence>
<keyword evidence="5 11" id="KW-0812">Transmembrane</keyword>
<keyword evidence="10 11" id="KW-0472">Membrane</keyword>
<dbReference type="InterPro" id="IPR041489">
    <property type="entry name" value="PDZ_6"/>
</dbReference>
<feature type="domain" description="PDZ" evidence="12">
    <location>
        <begin position="113"/>
        <end position="187"/>
    </location>
</feature>
<dbReference type="Proteomes" id="UP000463975">
    <property type="component" value="Chromosome"/>
</dbReference>
<evidence type="ECO:0000256" key="10">
    <source>
        <dbReference type="ARBA" id="ARBA00023136"/>
    </source>
</evidence>
<dbReference type="NCBIfam" id="TIGR00054">
    <property type="entry name" value="RIP metalloprotease RseP"/>
    <property type="match status" value="1"/>
</dbReference>
<dbReference type="SUPFAM" id="SSF50156">
    <property type="entry name" value="PDZ domain-like"/>
    <property type="match status" value="1"/>
</dbReference>
<sequence length="360" mass="39473">MHSLYSIIVGLLVFGVIVFIHELGHYLAARWCKIRVDVFSIGFGPALCKWRDRVGTQWQLSAFPLGGYVKLHGFEADATQENPEGDEQAFHRKPVWARALVTVMGPVFNIVLTILLFIVIFSLYGRPEVKPEISMIAPQSPAEQAGLQKGDNFVKFDGKKILGAADLQSLIFSHPGQKVTLSVKRQESTIDIPVTLGTQMQGDKKHGQLGVGFAVTQAHPMPFYKAIPASFISTGKLFSQIFESLWQIISGQRSPRQLAGTIGIIAMSGQAADSGTASLLFFVAMLSANLGLINLFPIPMLDGGHLVFYAAEAIRGKPVSLKVREIALQVGFFLVMALFLYTAFNDVTGLGWIKWLTTHL</sequence>
<keyword evidence="8 11" id="KW-1133">Transmembrane helix</keyword>
<accession>A0A6P1NCU6</accession>
<dbReference type="InterPro" id="IPR008915">
    <property type="entry name" value="Peptidase_M50"/>
</dbReference>
<evidence type="ECO:0000256" key="5">
    <source>
        <dbReference type="ARBA" id="ARBA00022692"/>
    </source>
</evidence>
<dbReference type="GO" id="GO:0006508">
    <property type="term" value="P:proteolysis"/>
    <property type="evidence" value="ECO:0007669"/>
    <property type="project" value="UniProtKB-KW"/>
</dbReference>
<feature type="transmembrane region" description="Helical" evidence="11">
    <location>
        <begin position="6"/>
        <end position="28"/>
    </location>
</feature>
<evidence type="ECO:0000256" key="1">
    <source>
        <dbReference type="ARBA" id="ARBA00001947"/>
    </source>
</evidence>
<dbReference type="PANTHER" id="PTHR42837">
    <property type="entry name" value="REGULATOR OF SIGMA-E PROTEASE RSEP"/>
    <property type="match status" value="1"/>
</dbReference>
<gene>
    <name evidence="13" type="primary">rseP</name>
    <name evidence="13" type="ORF">GT348_02775</name>
</gene>
<comment type="cofactor">
    <cofactor evidence="1 11">
        <name>Zn(2+)</name>
        <dbReference type="ChEBI" id="CHEBI:29105"/>
    </cofactor>
</comment>
<dbReference type="InterPro" id="IPR001478">
    <property type="entry name" value="PDZ"/>
</dbReference>
<feature type="transmembrane region" description="Helical" evidence="11">
    <location>
        <begin position="99"/>
        <end position="124"/>
    </location>
</feature>
<dbReference type="EC" id="3.4.24.-" evidence="11"/>
<evidence type="ECO:0000256" key="2">
    <source>
        <dbReference type="ARBA" id="ARBA00004141"/>
    </source>
</evidence>
<dbReference type="AlphaFoldDB" id="A0A6P1NCU6"/>
<feature type="transmembrane region" description="Helical" evidence="11">
    <location>
        <begin position="277"/>
        <end position="296"/>
    </location>
</feature>
<dbReference type="RefSeq" id="WP_160618415.1">
    <property type="nucleotide sequence ID" value="NZ_CP047652.1"/>
</dbReference>
<dbReference type="GO" id="GO:0046872">
    <property type="term" value="F:metal ion binding"/>
    <property type="evidence" value="ECO:0007669"/>
    <property type="project" value="UniProtKB-KW"/>
</dbReference>
<keyword evidence="6 11" id="KW-0378">Hydrolase</keyword>
<keyword evidence="9 11" id="KW-0482">Metalloprotease</keyword>
<comment type="subcellular location">
    <subcellularLocation>
        <location evidence="2">Membrane</location>
        <topology evidence="2">Multi-pass membrane protein</topology>
    </subcellularLocation>
</comment>